<feature type="region of interest" description="Disordered" evidence="6">
    <location>
        <begin position="195"/>
        <end position="237"/>
    </location>
</feature>
<dbReference type="Pfam" id="PF00227">
    <property type="entry name" value="Proteasome"/>
    <property type="match status" value="1"/>
</dbReference>
<dbReference type="Proteomes" id="UP000663828">
    <property type="component" value="Unassembled WGS sequence"/>
</dbReference>
<evidence type="ECO:0000256" key="1">
    <source>
        <dbReference type="ARBA" id="ARBA00004123"/>
    </source>
</evidence>
<keyword evidence="4" id="KW-0647">Proteasome</keyword>
<accession>A0A815Q987</accession>
<dbReference type="SUPFAM" id="SSF56235">
    <property type="entry name" value="N-terminal nucleophile aminohydrolases (Ntn hydrolases)"/>
    <property type="match status" value="1"/>
</dbReference>
<dbReference type="InterPro" id="IPR029055">
    <property type="entry name" value="Ntn_hydrolases_N"/>
</dbReference>
<dbReference type="EMBL" id="CAJNOR010003921">
    <property type="protein sequence ID" value="CAF1459928.1"/>
    <property type="molecule type" value="Genomic_DNA"/>
</dbReference>
<dbReference type="InterPro" id="IPR001353">
    <property type="entry name" value="Proteasome_sua/b"/>
</dbReference>
<dbReference type="PANTHER" id="PTHR32194">
    <property type="entry name" value="METALLOPROTEASE TLDD"/>
    <property type="match status" value="1"/>
</dbReference>
<comment type="subcellular location">
    <subcellularLocation>
        <location evidence="1">Nucleus</location>
    </subcellularLocation>
</comment>
<sequence>MGKTFSSKKDYNRALAKQPIQPISLSKLDVSNVQQQPLVGTLSIPYPVRISESTEKIPDITHQLSPIEEVTSPINEFIQSPSLHPNINHYPKQEPIIVPRRAYSLRVPVPHRNQTMSNDPVIIRRSVVNLNKHRRTNDNQLATYASRPTIVERNGKQFVTEIKERMERRYVQVFDEATGQMRLFEVTDYIPTRTVTSVRNSPQRSFSTRSPFNQRPSSRGTLNSRPEPPATSTLVNFSDLNNRGNVARQFDLYHSGANVTFNDSNRSNTPPTLTSKQSGSSSYTESQSRGYNSTPTTPRTVTNQYSPSSYQSEARSYRRHSPTPSNYSVTTTTNQSTDDDSDRESVDRVLTPTNFRTRSTRNDPRTTNGIYNGESSSSDPDPFARGIQPGDHKYTQRPGVNNYSEPMTLKQGFASLGTSDYAPLAPSQGNKRMLSGFQPCQPCWDTINDKDSFKINTSSKNYTIDPLETEAERNIRTRTVTPVVTGSSVAAFIFKDGVILAADVLGSYGSLAKYRNIPRIHQVNEKTVLAIGGDLSDADYIKEAIDSKVEEDLVQEDGGEMTPLALYAWCTRLLYHRRTKFNPLLTNVIVAGMENKEPFLGRVNDKGSAYREFLIMTGIANHLAQGWIRTILENSNQLNKDQAEQLMDRIIKQLFYRDCRAFARYRVCIVTNDGIEFKAKEVQPDWSLAPTLRNTE</sequence>
<evidence type="ECO:0000313" key="7">
    <source>
        <dbReference type="EMBL" id="CAF1459928.1"/>
    </source>
</evidence>
<organism evidence="7 8">
    <name type="scientific">Adineta ricciae</name>
    <name type="common">Rotifer</name>
    <dbReference type="NCBI Taxonomy" id="249248"/>
    <lineage>
        <taxon>Eukaryota</taxon>
        <taxon>Metazoa</taxon>
        <taxon>Spiralia</taxon>
        <taxon>Gnathifera</taxon>
        <taxon>Rotifera</taxon>
        <taxon>Eurotatoria</taxon>
        <taxon>Bdelloidea</taxon>
        <taxon>Adinetida</taxon>
        <taxon>Adinetidae</taxon>
        <taxon>Adineta</taxon>
    </lineage>
</organism>
<dbReference type="GO" id="GO:0005737">
    <property type="term" value="C:cytoplasm"/>
    <property type="evidence" value="ECO:0007669"/>
    <property type="project" value="TreeGrafter"/>
</dbReference>
<evidence type="ECO:0000256" key="3">
    <source>
        <dbReference type="ARBA" id="ARBA00022490"/>
    </source>
</evidence>
<dbReference type="GO" id="GO:0051603">
    <property type="term" value="P:proteolysis involved in protein catabolic process"/>
    <property type="evidence" value="ECO:0007669"/>
    <property type="project" value="InterPro"/>
</dbReference>
<evidence type="ECO:0000313" key="8">
    <source>
        <dbReference type="Proteomes" id="UP000663828"/>
    </source>
</evidence>
<dbReference type="AlphaFoldDB" id="A0A815Q987"/>
<feature type="compositionally biased region" description="Polar residues" evidence="6">
    <location>
        <begin position="365"/>
        <end position="379"/>
    </location>
</feature>
<feature type="region of interest" description="Disordered" evidence="6">
    <location>
        <begin position="259"/>
        <end position="397"/>
    </location>
</feature>
<name>A0A815Q987_ADIRI</name>
<dbReference type="PROSITE" id="PS00854">
    <property type="entry name" value="PROTEASOME_BETA_1"/>
    <property type="match status" value="1"/>
</dbReference>
<reference evidence="7" key="1">
    <citation type="submission" date="2021-02" db="EMBL/GenBank/DDBJ databases">
        <authorList>
            <person name="Nowell W R."/>
        </authorList>
    </citation>
    <scope>NUCLEOTIDE SEQUENCE</scope>
</reference>
<keyword evidence="3" id="KW-0963">Cytoplasm</keyword>
<proteinExistence type="predicted"/>
<keyword evidence="5" id="KW-0539">Nucleus</keyword>
<dbReference type="Gene3D" id="3.60.20.10">
    <property type="entry name" value="Glutamine Phosphoribosylpyrophosphate, subunit 1, domain 1"/>
    <property type="match status" value="1"/>
</dbReference>
<gene>
    <name evidence="7" type="ORF">XAT740_LOCUS37378</name>
</gene>
<dbReference type="InterPro" id="IPR016050">
    <property type="entry name" value="Proteasome_bsu_CS"/>
</dbReference>
<evidence type="ECO:0000256" key="6">
    <source>
        <dbReference type="SAM" id="MobiDB-lite"/>
    </source>
</evidence>
<feature type="compositionally biased region" description="Low complexity" evidence="6">
    <location>
        <begin position="274"/>
        <end position="291"/>
    </location>
</feature>
<protein>
    <recommendedName>
        <fullName evidence="2">Proteasome subunit beta type-4</fullName>
    </recommendedName>
</protein>
<evidence type="ECO:0000256" key="4">
    <source>
        <dbReference type="ARBA" id="ARBA00022942"/>
    </source>
</evidence>
<dbReference type="PANTHER" id="PTHR32194:SF6">
    <property type="entry name" value="PROTEASOME SUBUNIT BETA"/>
    <property type="match status" value="1"/>
</dbReference>
<evidence type="ECO:0000256" key="5">
    <source>
        <dbReference type="ARBA" id="ARBA00023242"/>
    </source>
</evidence>
<keyword evidence="8" id="KW-1185">Reference proteome</keyword>
<feature type="compositionally biased region" description="Polar residues" evidence="6">
    <location>
        <begin position="259"/>
        <end position="273"/>
    </location>
</feature>
<dbReference type="GO" id="GO:0005634">
    <property type="term" value="C:nucleus"/>
    <property type="evidence" value="ECO:0007669"/>
    <property type="project" value="UniProtKB-SubCell"/>
</dbReference>
<feature type="compositionally biased region" description="Low complexity" evidence="6">
    <location>
        <begin position="325"/>
        <end position="336"/>
    </location>
</feature>
<feature type="compositionally biased region" description="Polar residues" evidence="6">
    <location>
        <begin position="292"/>
        <end position="314"/>
    </location>
</feature>
<evidence type="ECO:0000256" key="2">
    <source>
        <dbReference type="ARBA" id="ARBA00016157"/>
    </source>
</evidence>
<comment type="caution">
    <text evidence="7">The sequence shown here is derived from an EMBL/GenBank/DDBJ whole genome shotgun (WGS) entry which is preliminary data.</text>
</comment>
<dbReference type="InterPro" id="IPR023333">
    <property type="entry name" value="Proteasome_suB-type"/>
</dbReference>
<dbReference type="GO" id="GO:0005839">
    <property type="term" value="C:proteasome core complex"/>
    <property type="evidence" value="ECO:0007669"/>
    <property type="project" value="InterPro"/>
</dbReference>